<evidence type="ECO:0000256" key="6">
    <source>
        <dbReference type="ARBA" id="ARBA00023136"/>
    </source>
</evidence>
<comment type="similarity">
    <text evidence="7">Belongs to the binding-protein-dependent transport system permease family.</text>
</comment>
<evidence type="ECO:0000256" key="3">
    <source>
        <dbReference type="ARBA" id="ARBA00022475"/>
    </source>
</evidence>
<gene>
    <name evidence="9" type="ORF">LMG28138_00196</name>
</gene>
<reference evidence="9 10" key="1">
    <citation type="submission" date="2020-04" db="EMBL/GenBank/DDBJ databases">
        <authorList>
            <person name="De Canck E."/>
        </authorList>
    </citation>
    <scope>NUCLEOTIDE SEQUENCE [LARGE SCALE GENOMIC DNA]</scope>
    <source>
        <strain evidence="9 10">LMG 28138</strain>
    </source>
</reference>
<dbReference type="AlphaFoldDB" id="A0A6S7AST6"/>
<accession>A0A6S7AST6</accession>
<feature type="transmembrane region" description="Helical" evidence="7">
    <location>
        <begin position="39"/>
        <end position="63"/>
    </location>
</feature>
<keyword evidence="2 7" id="KW-0813">Transport</keyword>
<dbReference type="Proteomes" id="UP000494115">
    <property type="component" value="Unassembled WGS sequence"/>
</dbReference>
<evidence type="ECO:0000256" key="2">
    <source>
        <dbReference type="ARBA" id="ARBA00022448"/>
    </source>
</evidence>
<feature type="transmembrane region" description="Helical" evidence="7">
    <location>
        <begin position="185"/>
        <end position="204"/>
    </location>
</feature>
<feature type="transmembrane region" description="Helical" evidence="7">
    <location>
        <begin position="210"/>
        <end position="228"/>
    </location>
</feature>
<keyword evidence="3" id="KW-1003">Cell membrane</keyword>
<sequence>MATVIQPEASKPRAAVARPRHARMRWFAVRKELSPRARLMLGAGSFLLPLLVWCIVSYVPFVWHPLLQVSNPGGVDYFQTGMLVDKATFENETANMQAAHKPLPVGTPSNPVYLPPPHKVFEAFYTAFTTKPEARDMPWLHESLWHSIQVIFWAFVISSVLGVPIGIVCGTYSALARLIEPFTEFFRYLPAPAFGALAVAILGIYDGPKIAIIVIGTFFQQVLIIANTTRKLDYSLLEAALTLGTTRLKLLTRVVIPGVLPDLYRDQRILLGWAWTYLIVAELVGTSSGITFFITQQARYEHFENVYAAIAMIGIIGLGTDLVLAWLGKKLFPWDRTLKA</sequence>
<proteinExistence type="inferred from homology"/>
<dbReference type="InterPro" id="IPR035906">
    <property type="entry name" value="MetI-like_sf"/>
</dbReference>
<dbReference type="PANTHER" id="PTHR30151:SF0">
    <property type="entry name" value="ABC TRANSPORTER PERMEASE PROTEIN MJ0413-RELATED"/>
    <property type="match status" value="1"/>
</dbReference>
<organism evidence="9 10">
    <name type="scientific">Pararobbsia alpina</name>
    <dbReference type="NCBI Taxonomy" id="621374"/>
    <lineage>
        <taxon>Bacteria</taxon>
        <taxon>Pseudomonadati</taxon>
        <taxon>Pseudomonadota</taxon>
        <taxon>Betaproteobacteria</taxon>
        <taxon>Burkholderiales</taxon>
        <taxon>Burkholderiaceae</taxon>
        <taxon>Pararobbsia</taxon>
    </lineage>
</organism>
<dbReference type="Gene3D" id="1.10.3720.10">
    <property type="entry name" value="MetI-like"/>
    <property type="match status" value="1"/>
</dbReference>
<dbReference type="PANTHER" id="PTHR30151">
    <property type="entry name" value="ALKANE SULFONATE ABC TRANSPORTER-RELATED, MEMBRANE SUBUNIT"/>
    <property type="match status" value="1"/>
</dbReference>
<dbReference type="CDD" id="cd06261">
    <property type="entry name" value="TM_PBP2"/>
    <property type="match status" value="1"/>
</dbReference>
<dbReference type="SUPFAM" id="SSF161098">
    <property type="entry name" value="MetI-like"/>
    <property type="match status" value="1"/>
</dbReference>
<dbReference type="Pfam" id="PF00528">
    <property type="entry name" value="BPD_transp_1"/>
    <property type="match status" value="1"/>
</dbReference>
<keyword evidence="5 7" id="KW-1133">Transmembrane helix</keyword>
<dbReference type="EMBL" id="CADIKM010000001">
    <property type="protein sequence ID" value="CAB3776663.1"/>
    <property type="molecule type" value="Genomic_DNA"/>
</dbReference>
<feature type="transmembrane region" description="Helical" evidence="7">
    <location>
        <begin position="270"/>
        <end position="294"/>
    </location>
</feature>
<comment type="subcellular location">
    <subcellularLocation>
        <location evidence="1 7">Cell membrane</location>
        <topology evidence="1 7">Multi-pass membrane protein</topology>
    </subcellularLocation>
</comment>
<keyword evidence="10" id="KW-1185">Reference proteome</keyword>
<keyword evidence="6 7" id="KW-0472">Membrane</keyword>
<feature type="transmembrane region" description="Helical" evidence="7">
    <location>
        <begin position="306"/>
        <end position="327"/>
    </location>
</feature>
<evidence type="ECO:0000313" key="9">
    <source>
        <dbReference type="EMBL" id="CAB3776663.1"/>
    </source>
</evidence>
<dbReference type="GO" id="GO:0055085">
    <property type="term" value="P:transmembrane transport"/>
    <property type="evidence" value="ECO:0007669"/>
    <property type="project" value="InterPro"/>
</dbReference>
<dbReference type="InterPro" id="IPR000515">
    <property type="entry name" value="MetI-like"/>
</dbReference>
<protein>
    <recommendedName>
        <fullName evidence="8">ABC transmembrane type-1 domain-containing protein</fullName>
    </recommendedName>
</protein>
<feature type="domain" description="ABC transmembrane type-1" evidence="8">
    <location>
        <begin position="144"/>
        <end position="328"/>
    </location>
</feature>
<dbReference type="PROSITE" id="PS50928">
    <property type="entry name" value="ABC_TM1"/>
    <property type="match status" value="1"/>
</dbReference>
<feature type="transmembrane region" description="Helical" evidence="7">
    <location>
        <begin position="150"/>
        <end position="173"/>
    </location>
</feature>
<dbReference type="GO" id="GO:0005886">
    <property type="term" value="C:plasma membrane"/>
    <property type="evidence" value="ECO:0007669"/>
    <property type="project" value="UniProtKB-SubCell"/>
</dbReference>
<evidence type="ECO:0000256" key="7">
    <source>
        <dbReference type="RuleBase" id="RU363032"/>
    </source>
</evidence>
<evidence type="ECO:0000313" key="10">
    <source>
        <dbReference type="Proteomes" id="UP000494115"/>
    </source>
</evidence>
<name>A0A6S7AST6_9BURK</name>
<keyword evidence="4 7" id="KW-0812">Transmembrane</keyword>
<evidence type="ECO:0000256" key="1">
    <source>
        <dbReference type="ARBA" id="ARBA00004651"/>
    </source>
</evidence>
<evidence type="ECO:0000256" key="4">
    <source>
        <dbReference type="ARBA" id="ARBA00022692"/>
    </source>
</evidence>
<evidence type="ECO:0000259" key="8">
    <source>
        <dbReference type="PROSITE" id="PS50928"/>
    </source>
</evidence>
<evidence type="ECO:0000256" key="5">
    <source>
        <dbReference type="ARBA" id="ARBA00022989"/>
    </source>
</evidence>